<dbReference type="EMBL" id="AP022642">
    <property type="protein sequence ID" value="BCA29542.1"/>
    <property type="molecule type" value="Genomic_DNA"/>
</dbReference>
<dbReference type="PROSITE" id="PS51257">
    <property type="entry name" value="PROKAR_LIPOPROTEIN"/>
    <property type="match status" value="1"/>
</dbReference>
<organism evidence="1 2">
    <name type="scientific">Metapseudomonas otitidis</name>
    <dbReference type="NCBI Taxonomy" id="319939"/>
    <lineage>
        <taxon>Bacteria</taxon>
        <taxon>Pseudomonadati</taxon>
        <taxon>Pseudomonadota</taxon>
        <taxon>Gammaproteobacteria</taxon>
        <taxon>Pseudomonadales</taxon>
        <taxon>Pseudomonadaceae</taxon>
        <taxon>Metapseudomonas</taxon>
    </lineage>
</organism>
<dbReference type="Proteomes" id="UP000501237">
    <property type="component" value="Chromosome"/>
</dbReference>
<dbReference type="RefSeq" id="WP_044400257.1">
    <property type="nucleotide sequence ID" value="NZ_AP022642.1"/>
</dbReference>
<evidence type="ECO:0000313" key="1">
    <source>
        <dbReference type="EMBL" id="BCA29542.1"/>
    </source>
</evidence>
<name>A0A1I0TTS9_9GAMM</name>
<gene>
    <name evidence="1" type="ORF">PtoMrB4_35190</name>
</gene>
<accession>A0A1I0TTS9</accession>
<evidence type="ECO:0000313" key="2">
    <source>
        <dbReference type="Proteomes" id="UP000501237"/>
    </source>
</evidence>
<dbReference type="AlphaFoldDB" id="A0A1I0TTS9"/>
<dbReference type="STRING" id="319939.SAMN05216263_10668"/>
<dbReference type="GeneID" id="57398735"/>
<proteinExistence type="predicted"/>
<reference evidence="1 2" key="1">
    <citation type="journal article" date="2020" name="Microbiol. Resour. Announc.">
        <title>Complete genome sequence of Pseudomonas otitidis strain MrB4, isolated from Lake Biwa in Japan.</title>
        <authorList>
            <person name="Miyazaki K."/>
            <person name="Hase E."/>
            <person name="Maruya T."/>
        </authorList>
    </citation>
    <scope>NUCLEOTIDE SEQUENCE [LARGE SCALE GENOMIC DNA]</scope>
    <source>
        <strain evidence="1 2">MrB4</strain>
    </source>
</reference>
<protein>
    <submittedName>
        <fullName evidence="1">Uncharacterized protein</fullName>
    </submittedName>
</protein>
<sequence>MTLRALLALFALPAALSGCIQMDTLPEILARNQWMGRPAEDAISYFGRPDEMTPLADGQVVMRWTTDTSYYRSEVVGSSTEQQGNALVTTHYWDNVHHPNRCIISVTVDKTRTITAFEADDGELLLSSGCASIQYGPP</sequence>
<dbReference type="KEGG" id="poj:PtoMrB4_35190"/>